<evidence type="ECO:0000313" key="4">
    <source>
        <dbReference type="Proteomes" id="UP000002029"/>
    </source>
</evidence>
<keyword evidence="4" id="KW-1185">Reference proteome</keyword>
<dbReference type="EMBL" id="CP001814">
    <property type="protein sequence ID" value="ACZ91664.1"/>
    <property type="molecule type" value="Genomic_DNA"/>
</dbReference>
<sequence>MVSITAGSHALGPESGRLLVNTTRTGLGAKAGHDLTIEVTRWRGDATIDIADPAGSSVTVEADAGSFEVREGTGGVKPLSDSDRREIKRILQEKILHVESHPAITFRSTRVSGTAESFRVEGELTIVGVTRPVTVQGVLAEGRARGSAAIAQTRWGIRPYSAFFGTLKLSDEVEVRFDVGLAPAPER</sequence>
<proteinExistence type="inferred from homology"/>
<dbReference type="OrthoDB" id="3724977at2"/>
<dbReference type="eggNOG" id="COG2353">
    <property type="taxonomic scope" value="Bacteria"/>
</dbReference>
<dbReference type="InterPro" id="IPR007372">
    <property type="entry name" value="Lipid/polyisoprenoid-bd_YceI"/>
</dbReference>
<evidence type="ECO:0000313" key="3">
    <source>
        <dbReference type="EMBL" id="ACZ91664.1"/>
    </source>
</evidence>
<gene>
    <name evidence="3" type="ordered locus">Sros_9033</name>
</gene>
<feature type="domain" description="Lipid/polyisoprenoid-binding YceI-like" evidence="2">
    <location>
        <begin position="17"/>
        <end position="182"/>
    </location>
</feature>
<evidence type="ECO:0000259" key="2">
    <source>
        <dbReference type="SMART" id="SM00867"/>
    </source>
</evidence>
<dbReference type="KEGG" id="sro:Sros_9033"/>
<dbReference type="Gene3D" id="2.40.128.110">
    <property type="entry name" value="Lipid/polyisoprenoid-binding, YceI-like"/>
    <property type="match status" value="1"/>
</dbReference>
<organism evidence="3 4">
    <name type="scientific">Streptosporangium roseum (strain ATCC 12428 / DSM 43021 / JCM 3005 / KCTC 9067 / NCIMB 10171 / NRRL 2505 / NI 9100)</name>
    <dbReference type="NCBI Taxonomy" id="479432"/>
    <lineage>
        <taxon>Bacteria</taxon>
        <taxon>Bacillati</taxon>
        <taxon>Actinomycetota</taxon>
        <taxon>Actinomycetes</taxon>
        <taxon>Streptosporangiales</taxon>
        <taxon>Streptosporangiaceae</taxon>
        <taxon>Streptosporangium</taxon>
    </lineage>
</organism>
<comment type="similarity">
    <text evidence="1">Belongs to the UPF0312 family.</text>
</comment>
<reference evidence="3 4" key="1">
    <citation type="journal article" date="2010" name="Stand. Genomic Sci.">
        <title>Complete genome sequence of Streptosporangium roseum type strain (NI 9100).</title>
        <authorList>
            <person name="Nolan M."/>
            <person name="Sikorski J."/>
            <person name="Jando M."/>
            <person name="Lucas S."/>
            <person name="Lapidus A."/>
            <person name="Glavina Del Rio T."/>
            <person name="Chen F."/>
            <person name="Tice H."/>
            <person name="Pitluck S."/>
            <person name="Cheng J.F."/>
            <person name="Chertkov O."/>
            <person name="Sims D."/>
            <person name="Meincke L."/>
            <person name="Brettin T."/>
            <person name="Han C."/>
            <person name="Detter J.C."/>
            <person name="Bruce D."/>
            <person name="Goodwin L."/>
            <person name="Land M."/>
            <person name="Hauser L."/>
            <person name="Chang Y.J."/>
            <person name="Jeffries C.D."/>
            <person name="Ivanova N."/>
            <person name="Mavromatis K."/>
            <person name="Mikhailova N."/>
            <person name="Chen A."/>
            <person name="Palaniappan K."/>
            <person name="Chain P."/>
            <person name="Rohde M."/>
            <person name="Goker M."/>
            <person name="Bristow J."/>
            <person name="Eisen J.A."/>
            <person name="Markowitz V."/>
            <person name="Hugenholtz P."/>
            <person name="Kyrpides N.C."/>
            <person name="Klenk H.P."/>
        </authorList>
    </citation>
    <scope>NUCLEOTIDE SEQUENCE [LARGE SCALE GENOMIC DNA]</scope>
    <source>
        <strain evidence="4">ATCC 12428 / DSM 43021 / JCM 3005 / NI 9100</strain>
    </source>
</reference>
<dbReference type="Pfam" id="PF04264">
    <property type="entry name" value="YceI"/>
    <property type="match status" value="1"/>
</dbReference>
<dbReference type="AlphaFoldDB" id="D2B9B9"/>
<accession>D2B9B9</accession>
<dbReference type="RefSeq" id="WP_012895391.1">
    <property type="nucleotide sequence ID" value="NC_013595.1"/>
</dbReference>
<dbReference type="STRING" id="479432.Sros_9033"/>
<dbReference type="PANTHER" id="PTHR34406:SF1">
    <property type="entry name" value="PROTEIN YCEI"/>
    <property type="match status" value="1"/>
</dbReference>
<dbReference type="InterPro" id="IPR036761">
    <property type="entry name" value="TTHA0802/YceI-like_sf"/>
</dbReference>
<dbReference type="PANTHER" id="PTHR34406">
    <property type="entry name" value="PROTEIN YCEI"/>
    <property type="match status" value="1"/>
</dbReference>
<protein>
    <recommendedName>
        <fullName evidence="2">Lipid/polyisoprenoid-binding YceI-like domain-containing protein</fullName>
    </recommendedName>
</protein>
<dbReference type="SMART" id="SM00867">
    <property type="entry name" value="YceI"/>
    <property type="match status" value="1"/>
</dbReference>
<name>D2B9B9_STRRD</name>
<dbReference type="SUPFAM" id="SSF101874">
    <property type="entry name" value="YceI-like"/>
    <property type="match status" value="1"/>
</dbReference>
<evidence type="ECO:0000256" key="1">
    <source>
        <dbReference type="ARBA" id="ARBA00008812"/>
    </source>
</evidence>
<dbReference type="Proteomes" id="UP000002029">
    <property type="component" value="Chromosome"/>
</dbReference>
<dbReference type="HOGENOM" id="CLU_124935_0_0_11"/>